<evidence type="ECO:0000256" key="1">
    <source>
        <dbReference type="SAM" id="Coils"/>
    </source>
</evidence>
<gene>
    <name evidence="6" type="ORF">C7419_101695</name>
</gene>
<dbReference type="InterPro" id="IPR000160">
    <property type="entry name" value="GGDEF_dom"/>
</dbReference>
<dbReference type="Pfam" id="PF00990">
    <property type="entry name" value="GGDEF"/>
    <property type="match status" value="1"/>
</dbReference>
<evidence type="ECO:0000256" key="3">
    <source>
        <dbReference type="SAM" id="Phobius"/>
    </source>
</evidence>
<feature type="coiled-coil region" evidence="1">
    <location>
        <begin position="249"/>
        <end position="276"/>
    </location>
</feature>
<comment type="caution">
    <text evidence="6">The sequence shown here is derived from an EMBL/GenBank/DDBJ whole genome shotgun (WGS) entry which is preliminary data.</text>
</comment>
<dbReference type="PANTHER" id="PTHR46663:SF2">
    <property type="entry name" value="GGDEF DOMAIN-CONTAINING PROTEIN"/>
    <property type="match status" value="1"/>
</dbReference>
<dbReference type="SUPFAM" id="SSF55073">
    <property type="entry name" value="Nucleotide cyclase"/>
    <property type="match status" value="1"/>
</dbReference>
<dbReference type="Gene3D" id="3.30.70.270">
    <property type="match status" value="1"/>
</dbReference>
<evidence type="ECO:0000259" key="4">
    <source>
        <dbReference type="PROSITE" id="PS50885"/>
    </source>
</evidence>
<keyword evidence="3" id="KW-0472">Membrane</keyword>
<evidence type="ECO:0000313" key="6">
    <source>
        <dbReference type="EMBL" id="PWK36828.1"/>
    </source>
</evidence>
<evidence type="ECO:0000256" key="2">
    <source>
        <dbReference type="SAM" id="MobiDB-lite"/>
    </source>
</evidence>
<accession>A0A316EZG3</accession>
<dbReference type="GO" id="GO:0016020">
    <property type="term" value="C:membrane"/>
    <property type="evidence" value="ECO:0007669"/>
    <property type="project" value="InterPro"/>
</dbReference>
<dbReference type="NCBIfam" id="TIGR00254">
    <property type="entry name" value="GGDEF"/>
    <property type="match status" value="1"/>
</dbReference>
<reference evidence="6 7" key="1">
    <citation type="submission" date="2018-05" db="EMBL/GenBank/DDBJ databases">
        <title>Genomic Encyclopedia of Type Strains, Phase IV (KMG-V): Genome sequencing to study the core and pangenomes of soil and plant-associated prokaryotes.</title>
        <authorList>
            <person name="Whitman W."/>
        </authorList>
    </citation>
    <scope>NUCLEOTIDE SEQUENCE [LARGE SCALE GENOMIC DNA]</scope>
    <source>
        <strain evidence="6 7">SLV-132</strain>
    </source>
</reference>
<dbReference type="CDD" id="cd01949">
    <property type="entry name" value="GGDEF"/>
    <property type="match status" value="1"/>
</dbReference>
<proteinExistence type="predicted"/>
<protein>
    <submittedName>
        <fullName evidence="6">Signal transduction protein</fullName>
    </submittedName>
</protein>
<feature type="transmembrane region" description="Helical" evidence="3">
    <location>
        <begin position="53"/>
        <end position="77"/>
    </location>
</feature>
<dbReference type="SMART" id="SM00267">
    <property type="entry name" value="GGDEF"/>
    <property type="match status" value="1"/>
</dbReference>
<dbReference type="Proteomes" id="UP000245754">
    <property type="component" value="Unassembled WGS sequence"/>
</dbReference>
<dbReference type="InterPro" id="IPR029787">
    <property type="entry name" value="Nucleotide_cyclase"/>
</dbReference>
<feature type="domain" description="HAMP" evidence="4">
    <location>
        <begin position="215"/>
        <end position="268"/>
    </location>
</feature>
<dbReference type="InterPro" id="IPR003660">
    <property type="entry name" value="HAMP_dom"/>
</dbReference>
<evidence type="ECO:0000259" key="5">
    <source>
        <dbReference type="PROSITE" id="PS50887"/>
    </source>
</evidence>
<name>A0A316EZG3_9BURK</name>
<dbReference type="InterPro" id="IPR052163">
    <property type="entry name" value="DGC-Regulatory_Protein"/>
</dbReference>
<dbReference type="InterPro" id="IPR033417">
    <property type="entry name" value="CHASE8"/>
</dbReference>
<dbReference type="PROSITE" id="PS50885">
    <property type="entry name" value="HAMP"/>
    <property type="match status" value="1"/>
</dbReference>
<feature type="region of interest" description="Disordered" evidence="2">
    <location>
        <begin position="1"/>
        <end position="39"/>
    </location>
</feature>
<dbReference type="AlphaFoldDB" id="A0A316EZG3"/>
<dbReference type="RefSeq" id="WP_258307841.1">
    <property type="nucleotide sequence ID" value="NZ_QGGT01000001.1"/>
</dbReference>
<keyword evidence="3" id="KW-1133">Transmembrane helix</keyword>
<sequence length="452" mass="48509">MMNAPRNSTTAPARTTSATPTKPTSSGPAPQTDAARAPRAHARPTLYGTLRRIHLSVALIAVCTAGISLTALGLTALRAYADHNLRLVARSIAYTVEAPVVFRDASATRETLSLIAASEDVAVAKVFDRDRQPLAVWQRSDSHRFPALQRLASDLLTSGPVEQPVYHESQQVGSVEVAGDPVALLHFLGQGTLGLLACLLLTAIGAHYMSSRMIVHIIDPVRNLMRVAHAVRSQRAFGERMPPARIAELNALGEDFNGLLDELEAWQNQLQHENRSLAHRATHDGLTGLLNRAAFEEALELAVRSAAARNQHTAVLYLDSDDFKNINDRHGHAAGDAVLIGIAQRIRGCMRESDLVARLGGDEFAVLATGLRQPEDAAQIAEHILKAMQSPLMLPSGGSIVAPMSIGLAIYPVHARSAKGLLHAADVAMYGAKRHSGATWRSAEPTPPDTLV</sequence>
<feature type="compositionally biased region" description="Low complexity" evidence="2">
    <location>
        <begin position="8"/>
        <end position="37"/>
    </location>
</feature>
<dbReference type="GO" id="GO:0007165">
    <property type="term" value="P:signal transduction"/>
    <property type="evidence" value="ECO:0007669"/>
    <property type="project" value="InterPro"/>
</dbReference>
<dbReference type="PANTHER" id="PTHR46663">
    <property type="entry name" value="DIGUANYLATE CYCLASE DGCT-RELATED"/>
    <property type="match status" value="1"/>
</dbReference>
<dbReference type="PROSITE" id="PS50887">
    <property type="entry name" value="GGDEF"/>
    <property type="match status" value="1"/>
</dbReference>
<keyword evidence="1" id="KW-0175">Coiled coil</keyword>
<dbReference type="EMBL" id="QGGT01000001">
    <property type="protein sequence ID" value="PWK36828.1"/>
    <property type="molecule type" value="Genomic_DNA"/>
</dbReference>
<keyword evidence="3" id="KW-0812">Transmembrane</keyword>
<dbReference type="Pfam" id="PF17152">
    <property type="entry name" value="CHASE8"/>
    <property type="match status" value="1"/>
</dbReference>
<dbReference type="GO" id="GO:0003824">
    <property type="term" value="F:catalytic activity"/>
    <property type="evidence" value="ECO:0007669"/>
    <property type="project" value="UniProtKB-ARBA"/>
</dbReference>
<evidence type="ECO:0000313" key="7">
    <source>
        <dbReference type="Proteomes" id="UP000245754"/>
    </source>
</evidence>
<dbReference type="FunFam" id="3.30.70.270:FF:000001">
    <property type="entry name" value="Diguanylate cyclase domain protein"/>
    <property type="match status" value="1"/>
</dbReference>
<organism evidence="6 7">
    <name type="scientific">Cupriavidus plantarum</name>
    <dbReference type="NCBI Taxonomy" id="942865"/>
    <lineage>
        <taxon>Bacteria</taxon>
        <taxon>Pseudomonadati</taxon>
        <taxon>Pseudomonadota</taxon>
        <taxon>Betaproteobacteria</taxon>
        <taxon>Burkholderiales</taxon>
        <taxon>Burkholderiaceae</taxon>
        <taxon>Cupriavidus</taxon>
    </lineage>
</organism>
<keyword evidence="7" id="KW-1185">Reference proteome</keyword>
<dbReference type="InterPro" id="IPR043128">
    <property type="entry name" value="Rev_trsase/Diguanyl_cyclase"/>
</dbReference>
<feature type="domain" description="GGDEF" evidence="5">
    <location>
        <begin position="311"/>
        <end position="445"/>
    </location>
</feature>